<dbReference type="GO" id="GO:0019781">
    <property type="term" value="F:NEDD8 activating enzyme activity"/>
    <property type="evidence" value="ECO:0007669"/>
    <property type="project" value="UniProtKB-UniRule"/>
</dbReference>
<proteinExistence type="inferred from homology"/>
<feature type="domain" description="THIF-type NAD/FAD binding fold" evidence="2">
    <location>
        <begin position="4"/>
        <end position="401"/>
    </location>
</feature>
<evidence type="ECO:0000259" key="2">
    <source>
        <dbReference type="Pfam" id="PF00899"/>
    </source>
</evidence>
<evidence type="ECO:0000256" key="1">
    <source>
        <dbReference type="RuleBase" id="RU368009"/>
    </source>
</evidence>
<dbReference type="InterPro" id="IPR035985">
    <property type="entry name" value="Ubiquitin-activating_enz"/>
</dbReference>
<dbReference type="PANTHER" id="PTHR10953:SF6">
    <property type="entry name" value="NEDD8-ACTIVATING ENZYME E1 CATALYTIC SUBUNIT"/>
    <property type="match status" value="1"/>
</dbReference>
<dbReference type="GO" id="GO:0005737">
    <property type="term" value="C:cytoplasm"/>
    <property type="evidence" value="ECO:0007669"/>
    <property type="project" value="TreeGrafter"/>
</dbReference>
<dbReference type="GO" id="GO:0005634">
    <property type="term" value="C:nucleus"/>
    <property type="evidence" value="ECO:0007669"/>
    <property type="project" value="TreeGrafter"/>
</dbReference>
<keyword evidence="1" id="KW-0547">Nucleotide-binding</keyword>
<dbReference type="SUPFAM" id="SSF69572">
    <property type="entry name" value="Activating enzymes of the ubiquitin-like proteins"/>
    <property type="match status" value="1"/>
</dbReference>
<comment type="catalytic activity">
    <reaction evidence="1">
        <text>ATP + [NEDD8 protein] + [E1 NEDD8-activating enzyme]-L-cysteine = AMP + diphosphate + [E1 NEDD8-activating enzyme]-S-[NEDD8 protein]-yl-L-cysteine.</text>
        <dbReference type="EC" id="6.2.1.64"/>
    </reaction>
</comment>
<dbReference type="Pfam" id="PF00899">
    <property type="entry name" value="ThiF"/>
    <property type="match status" value="1"/>
</dbReference>
<evidence type="ECO:0000313" key="3">
    <source>
        <dbReference type="EMBL" id="EES98565.1"/>
    </source>
</evidence>
<keyword evidence="1" id="KW-0067">ATP-binding</keyword>
<dbReference type="Proteomes" id="UP000002488">
    <property type="component" value="Unassembled WGS sequence"/>
</dbReference>
<dbReference type="InterPro" id="IPR045886">
    <property type="entry name" value="ThiF/MoeB/HesA"/>
</dbReference>
<dbReference type="GO" id="GO:0005524">
    <property type="term" value="F:ATP binding"/>
    <property type="evidence" value="ECO:0007669"/>
    <property type="project" value="UniProtKB-UniRule"/>
</dbReference>
<gene>
    <name evidence="3" type="ORF">GL50581_4195</name>
</gene>
<comment type="function">
    <text evidence="1">Catalytic subunit of the dimeric E1 enzyme, which activates NEDD8.</text>
</comment>
<sequence>MNLCIVGCGGIGCEVAKLVACSPARYASVAVIDMDTVELSNINRQFLYSRDDVGREKSHATADYLREKAPTVKVISYSETIINPKRFGPRFFSQYDVIVTCLDAFAPRRYVGEMCWLSNRLLVDAGTSGLSGSVTGYPPTSYWRADDPTMECYNCYNRDVRIEIPICTMKNKPTRPEHCVSYSILLAQRMYDVDPYSELIEYAPININGSIDEVLSDLVRFLYYSFNTHLSDNPSASTVLTLEEIEQAKQRVSCLFGAPESGDGLTQPCLKHTLSPLTYTLHEHMSTEQTLKEVLVSAVLLARSIASNEYVFTTYDRNNPHLVTLVSGLALLRMHSFGITTALTLFELSTLAGSIVPAVTFTNAAVAALAMKLAHMIFSSFLAKQHHKENVLLQHFIKNSRRSLLISDDLRPSNPECAVCGIPYYILTVKDSSFLSIDTIIECLSKELSATISVIYGGDVLIYEDDVPSGWTDNSSTPESGEKAETAKDTLQSIAQIYDGELLKIIYSSHDQGRLSVRVMVQIDSSMKEAYVFTVGRA</sequence>
<dbReference type="UniPathway" id="UPA00885"/>
<reference evidence="3 4" key="1">
    <citation type="journal article" date="2009" name="PLoS Pathog.">
        <title>Draft genome sequencing of giardia intestinalis assemblage B isolate GS: is human giardiasis caused by two different species?</title>
        <authorList>
            <person name="Franzen O."/>
            <person name="Jerlstrom-Hultqvist J."/>
            <person name="Castro E."/>
            <person name="Sherwood E."/>
            <person name="Ankarklev J."/>
            <person name="Reiner D.S."/>
            <person name="Palm D."/>
            <person name="Andersson J.O."/>
            <person name="Andersson B."/>
            <person name="Svard S.G."/>
        </authorList>
    </citation>
    <scope>NUCLEOTIDE SEQUENCE [LARGE SCALE GENOMIC DNA]</scope>
    <source>
        <strain evidence="4">ATCC 50581 / GS clone H7</strain>
    </source>
</reference>
<dbReference type="AlphaFoldDB" id="C6LZG4"/>
<dbReference type="EMBL" id="ACGJ01002923">
    <property type="protein sequence ID" value="EES98565.1"/>
    <property type="molecule type" value="Genomic_DNA"/>
</dbReference>
<comment type="similarity">
    <text evidence="1">Belongs to the ubiquitin-activating E1 family. UBA3 subfamily.</text>
</comment>
<dbReference type="GO" id="GO:0045116">
    <property type="term" value="P:protein neddylation"/>
    <property type="evidence" value="ECO:0007669"/>
    <property type="project" value="UniProtKB-UniRule"/>
</dbReference>
<keyword evidence="1" id="KW-0436">Ligase</keyword>
<dbReference type="Gene3D" id="3.40.50.720">
    <property type="entry name" value="NAD(P)-binding Rossmann-like Domain"/>
    <property type="match status" value="1"/>
</dbReference>
<organism evidence="3 4">
    <name type="scientific">Giardia intestinalis (strain ATCC 50581 / GS clone H7)</name>
    <name type="common">Giardia lamblia</name>
    <dbReference type="NCBI Taxonomy" id="598745"/>
    <lineage>
        <taxon>Eukaryota</taxon>
        <taxon>Metamonada</taxon>
        <taxon>Diplomonadida</taxon>
        <taxon>Hexamitidae</taxon>
        <taxon>Giardiinae</taxon>
        <taxon>Giardia</taxon>
    </lineage>
</organism>
<comment type="caution">
    <text evidence="3">The sequence shown here is derived from an EMBL/GenBank/DDBJ whole genome shotgun (WGS) entry which is preliminary data.</text>
</comment>
<dbReference type="OrthoDB" id="10255449at2759"/>
<accession>C6LZG4</accession>
<protein>
    <recommendedName>
        <fullName evidence="1">NEDD8-activating enzyme E1 catalytic subunit</fullName>
        <ecNumber evidence="1">6.2.1.64</ecNumber>
    </recommendedName>
</protein>
<dbReference type="PANTHER" id="PTHR10953">
    <property type="entry name" value="UBIQUITIN-ACTIVATING ENZYME E1"/>
    <property type="match status" value="1"/>
</dbReference>
<dbReference type="OMA" id="TPSEHIH"/>
<dbReference type="VEuPathDB" id="GiardiaDB:GL50581_4195"/>
<comment type="pathway">
    <text evidence="1">Protein modification; protein neddylation.</text>
</comment>
<dbReference type="InterPro" id="IPR000594">
    <property type="entry name" value="ThiF_NAD_FAD-bd"/>
</dbReference>
<evidence type="ECO:0000313" key="4">
    <source>
        <dbReference type="Proteomes" id="UP000002488"/>
    </source>
</evidence>
<name>C6LZG4_GIAIB</name>
<keyword evidence="1" id="KW-0833">Ubl conjugation pathway</keyword>
<dbReference type="EC" id="6.2.1.64" evidence="1"/>